<protein>
    <submittedName>
        <fullName evidence="1">Uncharacterized protein</fullName>
    </submittedName>
</protein>
<sequence>MEARNRDRIRDPREQILLETNFDDDGILTRAYNNNKAHCMEIIISQQIGETENLQPVLDSKKRLD</sequence>
<dbReference type="AlphaFoldDB" id="A0A9Q0ND46"/>
<accession>A0A9Q0ND46</accession>
<dbReference type="Proteomes" id="UP001151699">
    <property type="component" value="Chromosome A"/>
</dbReference>
<evidence type="ECO:0000313" key="2">
    <source>
        <dbReference type="Proteomes" id="UP001151699"/>
    </source>
</evidence>
<reference evidence="1" key="1">
    <citation type="submission" date="2022-07" db="EMBL/GenBank/DDBJ databases">
        <authorList>
            <person name="Trinca V."/>
            <person name="Uliana J.V.C."/>
            <person name="Torres T.T."/>
            <person name="Ward R.J."/>
            <person name="Monesi N."/>
        </authorList>
    </citation>
    <scope>NUCLEOTIDE SEQUENCE</scope>
    <source>
        <strain evidence="1">HSMRA1968</strain>
        <tissue evidence="1">Whole embryos</tissue>
    </source>
</reference>
<name>A0A9Q0ND46_9DIPT</name>
<gene>
    <name evidence="1" type="ORF">Bhyg_03147</name>
</gene>
<organism evidence="1 2">
    <name type="scientific">Pseudolycoriella hygida</name>
    <dbReference type="NCBI Taxonomy" id="35572"/>
    <lineage>
        <taxon>Eukaryota</taxon>
        <taxon>Metazoa</taxon>
        <taxon>Ecdysozoa</taxon>
        <taxon>Arthropoda</taxon>
        <taxon>Hexapoda</taxon>
        <taxon>Insecta</taxon>
        <taxon>Pterygota</taxon>
        <taxon>Neoptera</taxon>
        <taxon>Endopterygota</taxon>
        <taxon>Diptera</taxon>
        <taxon>Nematocera</taxon>
        <taxon>Sciaroidea</taxon>
        <taxon>Sciaridae</taxon>
        <taxon>Pseudolycoriella</taxon>
    </lineage>
</organism>
<keyword evidence="2" id="KW-1185">Reference proteome</keyword>
<dbReference type="OrthoDB" id="9993736at2759"/>
<proteinExistence type="predicted"/>
<comment type="caution">
    <text evidence="1">The sequence shown here is derived from an EMBL/GenBank/DDBJ whole genome shotgun (WGS) entry which is preliminary data.</text>
</comment>
<evidence type="ECO:0000313" key="1">
    <source>
        <dbReference type="EMBL" id="KAJ6647923.1"/>
    </source>
</evidence>
<dbReference type="EMBL" id="WJQU01000001">
    <property type="protein sequence ID" value="KAJ6647923.1"/>
    <property type="molecule type" value="Genomic_DNA"/>
</dbReference>